<dbReference type="PANTHER" id="PTHR13367:SF28">
    <property type="entry name" value="UBIQUITIN THIOESTERASE ZRANB1"/>
    <property type="match status" value="1"/>
</dbReference>
<dbReference type="Pfam" id="PF12340">
    <property type="entry name" value="DUF3638"/>
    <property type="match status" value="1"/>
</dbReference>
<evidence type="ECO:0000256" key="7">
    <source>
        <dbReference type="SAM" id="Coils"/>
    </source>
</evidence>
<organism evidence="10 11">
    <name type="scientific">Durusdinium trenchii</name>
    <dbReference type="NCBI Taxonomy" id="1381693"/>
    <lineage>
        <taxon>Eukaryota</taxon>
        <taxon>Sar</taxon>
        <taxon>Alveolata</taxon>
        <taxon>Dinophyceae</taxon>
        <taxon>Suessiales</taxon>
        <taxon>Symbiodiniaceae</taxon>
        <taxon>Durusdinium</taxon>
    </lineage>
</organism>
<feature type="compositionally biased region" description="Acidic residues" evidence="8">
    <location>
        <begin position="12"/>
        <end position="23"/>
    </location>
</feature>
<feature type="region of interest" description="Disordered" evidence="8">
    <location>
        <begin position="1"/>
        <end position="23"/>
    </location>
</feature>
<dbReference type="SUPFAM" id="SSF52540">
    <property type="entry name" value="P-loop containing nucleoside triphosphate hydrolases"/>
    <property type="match status" value="1"/>
</dbReference>
<reference evidence="10 11" key="1">
    <citation type="submission" date="2024-02" db="EMBL/GenBank/DDBJ databases">
        <authorList>
            <person name="Chen Y."/>
            <person name="Shah S."/>
            <person name="Dougan E. K."/>
            <person name="Thang M."/>
            <person name="Chan C."/>
        </authorList>
    </citation>
    <scope>NUCLEOTIDE SEQUENCE [LARGE SCALE GENOMIC DNA]</scope>
</reference>
<sequence>MSAKKAGKKEEQEEEKEEEEEELFVGDLVKISGVSADVRKALSHVGLSWESSMSAFLGQTGRVKTVQMKEGKQLVEVQLGSGADGPSMSIGVSALELLGDEEEEDEDGEAEDQNDEDEADDGHVYRVNEKVRDLTKAGKCATGIVTKVGDNSTCDVKYDDGSARTGVPLKQLRPLEQAESDGTGLSYTTTFNEFDFTTGQLPTGVEAVGEGVELKAGRGGETFLVVRKGTYLRLPFKGMRHERLRPGESIPSYTLTLELQLDNQHPQLEHPWCLYQASFPEVHESDELCLVAKARMEFPQWMVGTDIDGRLPVTLEMDPKSKVLAGLLPGTVLQQCGEVQRLPSGSRRVPVKFKRQALTAVEEEEVTSKKPQSGKLGGGGLMPAPTGDQFDLFKAAQEEDEEGAPPATEERYHHGRETEDEVNITIHAGYWGEGSQAGCATTVKVSSNGIARTLTFFPGVDHGAVRVEGEPDADIGFSPGRQRYHILHLTMRQTGTHTFSISDGGDCTNTWSMDFRLHGWLDDLYGAAAVSIFDPEDRELELGHELTYQSEGEHKLRLVTLGTQVYETDELDPQGWVSFNRTCLEPVDKANTKASRHPTCHLKVKDRVLEKRLYPGRWHSLTVTVDSVRDEMCLYLDGIAVDKPIDIFESSFGRTGGGGGFGREGGKDRRKGVSEGPTEYEAYAGFGYSFASPFAVPQEGFLLFASSSIRSMPGGTKLRKAIFRNSILTPKAIEDQYVSSRHKKRPVQIPQSLTLAPIMKKKAIPLWVHGSYVAEFCNPFVPAAGGSPLHLYSIFCMALDGVVEKMSANSLWTPADVNGCKRVLGLFRELELLMKKWHQLWTCTAADQLSALSAIYLRRLAQARAELQPGGRLLVPLGIRLQRSSQLLMLIVERKGSGNYRFLVVNSSPIGLAYHATDASRPPKIRYRVALELDDIPAARAEDEGFWMMLVVTAVQPCHDQLPLYDKLLPWLAGSPLEHLLATVNPTSPATQEWRSPQCANTDGWRYLTFSLRVLLLEVGGFSSSKAKLLKWHLREQLLSFAANDLAAAQSLSVSEKRLLRLGLSQLSLAAVKVSGNLELEASRGVKEMKATSMAVLGRAQAVVKDVEAAVERKPRPYGFEDPSVLPLLDLLGGASEPPAHDWGLHPFFERLLREQRSPGQKVGIPLLVPINLLEMPETIPDLEAAVRALRLAEELCAKLCFVGYERCKFSNFLRVALLQHVFTELMPLPLGPLAEKPPLNLTDPVWAPNGSNELHPQLTRGGQLELMQVLLRLAEHFVSAACGLHASGGFDGVKIVVLGAIAAIADRVLRIRTVLPGIPKPQREGGPIVAEAEPCPSLVSDLLNGVGGKGWKPMAIDPTSFMRQSETIEAVTPEISVARTAVASYFTEVKKNLQVPSGKDQTLFDWDQHGWMLWVNKESGLKKLVQTICSHHLLQAGGGWADLAAGSDPYLVHTWPEFQCYRDIIFYWKYFLCTDLRVFPKVNEYVPQSAYLKWQVVDEQKAFGCPPNRGKVFLVSALGKEHLLKHDVPPHRPKPPASGLRWPSAALPSHHTKTPVRTEDDLLYMRSLPTFNEMLRASDSEALLSFLTVPYIRMPLVLAFFTTGDRVNSLFDQGLQQILQAVILEPGKLLEPMNWAAAPENVPANSSAEQELVASPYGQLLTELACAPGCLLAYLAKLLELALVLANSAMSQTVGTILFTLRVAARVESSAVYLLQHSEGKLPSTGPRPGALPSSAWLLHELRAGRERLRAIFAEAEGWLDAWLEELHDLACKAAAAAGEEGGAPGRGTGPQAKNKAQQSLDQYMKTSCNIHAHLLLLLRNVPEEELDERSVSRILSSFAFLSLHHTFNQNFLDIPETELFEIFQHHRRGLVRWFEKQRKNNEYGRFNRVLQEVHQQFSTIDSSSSVDTALFEWGVVKGDFRNAGRYAIVGPKRSEAERGEVATTASNDNAWIELNIQLLQVTVRGRHVTPLEADTCEDGDFVEVLSGGAGKKAETVQCAALLSTNLVRVRELLSQPYRITRWEGMAAANLPFTGDYVRLYDMEDFEEHEAWVPQLFEPVRLKFFVPPAVPQPILFFLLEETDPSASVIVLAAVHPKVRGKVWKEVMVFRDLRSVQIFKIDSYGHQHYRSLEYTTNARYCLAEKQPSPNDREDPWPDWGRYEAGQPDLNMQDKPPTVVMSRTIVKDVHSDGSAGAGTGKKDPLDDSEEWSDGEPSDDETEQERKERTVWERSQKEGEQYLPKRLLKGLLPEGLLEKYFIYQENETPWRAIRGYPKTPEGEEDRDPDHLLEIKLIKVGKVPCTAHRGWCALVRKRWKAAGRKPWFLLNLLYAKEGTPLHSLARTLVRLENLSFILAWTEQDPRKVDGALDPPIDFIELPRLLLSFTVRRGADGSRGLWSLDHAELSVPLGAPSYARTQAAKLLEPMPHSLLLQTSNAQFFALLPNIKVHRPHVDTDPFSTELVLERGNSEWWGRAKNKTFLYPVHASRSFLQTPTLASALYVMMLRWMNRDYRGVAALVSAVGTDSKYEEDEMQIFKHLGRITDPHPDSHANRLQVSLAVSDANMELPWDLLDESAGYLGKLAHVTARSRLSEDYELRSLQLCQQIRKCLEIIENEVSLLRQRWWGQWGAARIKRFVELLESEKERKLANFQEAQEVEQWLRQLTRKMRASQLPQTKEEIRSMALKVFGDYNVDPNVELALDNRSKYLERLGGRDGARPGEPLQLHCPHRARESLWQTHQDQNVLLCSLFDLLWEVLGAEKVLRRDVEEDEGPEIPMMRRLPFPMAINTAFEMCQGKMTLKDYGSAPKTWAFLYSLFTLSTGARLSRAKETNPAQLGRVRTEDRAFRNSRTGARSDGEGPGRHQQTYTTLLLHLMPGSRHHGVLASLLHILAQNPNICDSMPMLTKPKKVRLVGQWKAKLTEIHQFVVQAADAMKLAWPPTPESFQELPRPMQSAVESAWFQRCESQQGGLCARLLFAPELPAEGACLLGCPSLKGLTCTQRFLEGTVDMPSEEVAALATMPMRHLAREHLIDTPPSSLLPEEMPFDLSKHPTAKHRVAISMLSRLDREVQICARMRNARQKPALISLQSESVKAIANGDQAALGQARDQMARLREELLKLKAKDEEFVEAMAINKSFSDANDIDLGSDPQLAPLRDRLRFWLLRYSDLEVTLWFEHLCCGLLSPEADTRPQRARLSGDPARRGAVPRMTSTQQKVLMKIAGFYTARWEKAGRPLFGKFYTKQEIEAYNNNPAIKLKGRRAQPHAHLETPAEWPKDTVIDPGQWVYWLPEGWKQGIRTSATGKTLKCYFTPDHWRFWHRKDIEKEGYELGAAEPPRKNKENKEEEEKRIRYVTDHDAVPNWPDEGWLPDDWRLGMRALPSGLMRIFQPPNQEEGFFFHKSQVLEYLSGGSPSLTAISASMTMEERLGFQPRKKRKKSQATYASLADYSEVKGFSILKLPASEKELKPFGADGKKLVAGCREIEEGLLKFKDVQLLLALKKKTLTSSLLDAVQGIFYRRPDVFCGKPYYQQIQIGPHGHLICTELHVFWSSTYSCWKIGALSEEKELDFARLNPFLKPEAAAGLLSRLTQMMLVAGRIIQPANQDLADLLANPDSAGSAVALAAGLSEKANVLSGLLASKRTYIEKVEGAKDFKGVFDPHFLVFEFVTGFLLRPRQVEMVNEFSEALRSGRSSVKQMIMGAGKTSVVSPLLALMHANGSRIVCLVVPPALISLSRSVLQNCFSTVVQKRVSTFKCDRSLDLEVALSERLGRIVSHGDVLLTTPGDVKSLELRFLEQLDLANDRQARRNTTQMRRECVQMGRALELMKQGVCMIDEVDLVLHPLRSELNFPIGPKNLIEHERWRAVLHLLDGFFSVEKGRVPPHLKDSLRAKEILQTLGGGDPQGLRPALLAAEPAPDFAERGVLPPRGRSGF</sequence>
<dbReference type="InterPro" id="IPR027417">
    <property type="entry name" value="P-loop_NTPase"/>
</dbReference>
<accession>A0ABP0H7M8</accession>
<evidence type="ECO:0000313" key="10">
    <source>
        <dbReference type="EMBL" id="CAK8985803.1"/>
    </source>
</evidence>
<feature type="compositionally biased region" description="Gly residues" evidence="8">
    <location>
        <begin position="1781"/>
        <end position="1790"/>
    </location>
</feature>
<evidence type="ECO:0000259" key="9">
    <source>
        <dbReference type="Pfam" id="PF12340"/>
    </source>
</evidence>
<keyword evidence="3" id="KW-0645">Protease</keyword>
<evidence type="ECO:0000256" key="5">
    <source>
        <dbReference type="ARBA" id="ARBA00022801"/>
    </source>
</evidence>
<feature type="compositionally biased region" description="Basic and acidic residues" evidence="8">
    <location>
        <begin position="2222"/>
        <end position="2234"/>
    </location>
</feature>
<feature type="domain" description="DUF3638" evidence="9">
    <location>
        <begin position="3657"/>
        <end position="3869"/>
    </location>
</feature>
<dbReference type="PANTHER" id="PTHR13367">
    <property type="entry name" value="UBIQUITIN THIOESTERASE"/>
    <property type="match status" value="1"/>
</dbReference>
<comment type="catalytic activity">
    <reaction evidence="1">
        <text>Thiol-dependent hydrolysis of ester, thioester, amide, peptide and isopeptide bonds formed by the C-terminal Gly of ubiquitin (a 76-residue protein attached to proteins as an intracellular targeting signal).</text>
        <dbReference type="EC" id="3.4.19.12"/>
    </reaction>
</comment>
<dbReference type="Proteomes" id="UP001642484">
    <property type="component" value="Unassembled WGS sequence"/>
</dbReference>
<keyword evidence="6" id="KW-0788">Thiol protease</keyword>
<keyword evidence="7" id="KW-0175">Coiled coil</keyword>
<feature type="region of interest" description="Disordered" evidence="8">
    <location>
        <begin position="2828"/>
        <end position="2863"/>
    </location>
</feature>
<evidence type="ECO:0000256" key="8">
    <source>
        <dbReference type="SAM" id="MobiDB-lite"/>
    </source>
</evidence>
<feature type="region of interest" description="Disordered" evidence="8">
    <location>
        <begin position="1781"/>
        <end position="1800"/>
    </location>
</feature>
<gene>
    <name evidence="10" type="ORF">CCMP2556_LOCUS281</name>
</gene>
<keyword evidence="4" id="KW-0833">Ubl conjugation pathway</keyword>
<evidence type="ECO:0000256" key="4">
    <source>
        <dbReference type="ARBA" id="ARBA00022786"/>
    </source>
</evidence>
<keyword evidence="11" id="KW-1185">Reference proteome</keyword>
<evidence type="ECO:0000256" key="6">
    <source>
        <dbReference type="ARBA" id="ARBA00022807"/>
    </source>
</evidence>
<feature type="compositionally biased region" description="Acidic residues" evidence="8">
    <location>
        <begin position="100"/>
        <end position="120"/>
    </location>
</feature>
<protein>
    <recommendedName>
        <fullName evidence="2">ubiquitinyl hydrolase 1</fullName>
        <ecNumber evidence="2">3.4.19.12</ecNumber>
    </recommendedName>
</protein>
<dbReference type="InterPro" id="IPR051346">
    <property type="entry name" value="OTU_Deubiquitinase"/>
</dbReference>
<feature type="region of interest" description="Disordered" evidence="8">
    <location>
        <begin position="100"/>
        <end position="124"/>
    </location>
</feature>
<dbReference type="EC" id="3.4.19.12" evidence="2"/>
<feature type="region of interest" description="Disordered" evidence="8">
    <location>
        <begin position="397"/>
        <end position="416"/>
    </location>
</feature>
<evidence type="ECO:0000256" key="3">
    <source>
        <dbReference type="ARBA" id="ARBA00022670"/>
    </source>
</evidence>
<proteinExistence type="predicted"/>
<feature type="region of interest" description="Disordered" evidence="8">
    <location>
        <begin position="2145"/>
        <end position="2174"/>
    </location>
</feature>
<evidence type="ECO:0000256" key="1">
    <source>
        <dbReference type="ARBA" id="ARBA00000707"/>
    </source>
</evidence>
<feature type="coiled-coil region" evidence="7">
    <location>
        <begin position="3097"/>
        <end position="3131"/>
    </location>
</feature>
<feature type="compositionally biased region" description="Acidic residues" evidence="8">
    <location>
        <begin position="2205"/>
        <end position="2221"/>
    </location>
</feature>
<name>A0ABP0H7M8_9DINO</name>
<feature type="region of interest" description="Disordered" evidence="8">
    <location>
        <begin position="2187"/>
        <end position="2234"/>
    </location>
</feature>
<evidence type="ECO:0000256" key="2">
    <source>
        <dbReference type="ARBA" id="ARBA00012759"/>
    </source>
</evidence>
<keyword evidence="5" id="KW-0378">Hydrolase</keyword>
<comment type="caution">
    <text evidence="10">The sequence shown here is derived from an EMBL/GenBank/DDBJ whole genome shotgun (WGS) entry which is preliminary data.</text>
</comment>
<evidence type="ECO:0000313" key="11">
    <source>
        <dbReference type="Proteomes" id="UP001642484"/>
    </source>
</evidence>
<dbReference type="InterPro" id="IPR022099">
    <property type="entry name" value="DUF3638"/>
</dbReference>
<dbReference type="EMBL" id="CAXAMN010000003">
    <property type="protein sequence ID" value="CAK8985803.1"/>
    <property type="molecule type" value="Genomic_DNA"/>
</dbReference>